<dbReference type="PANTHER" id="PTHR11124">
    <property type="entry name" value="VACUOLAR SORTING PROTEIN VPS29"/>
    <property type="match status" value="1"/>
</dbReference>
<name>A0A0S7WTS1_UNCT6</name>
<proteinExistence type="inferred from homology"/>
<dbReference type="InterPro" id="IPR024654">
    <property type="entry name" value="Calcineurin-like_PHP_lpxH"/>
</dbReference>
<reference evidence="6 7" key="1">
    <citation type="journal article" date="2015" name="Microbiome">
        <title>Genomic resolution of linkages in carbon, nitrogen, and sulfur cycling among widespread estuary sediment bacteria.</title>
        <authorList>
            <person name="Baker B.J."/>
            <person name="Lazar C.S."/>
            <person name="Teske A.P."/>
            <person name="Dick G.J."/>
        </authorList>
    </citation>
    <scope>NUCLEOTIDE SEQUENCE [LARGE SCALE GENOMIC DNA]</scope>
    <source>
        <strain evidence="6">DG_24</strain>
    </source>
</reference>
<keyword evidence="3" id="KW-0378">Hydrolase</keyword>
<accession>A0A0S7WTS1</accession>
<comment type="caution">
    <text evidence="6">The sequence shown here is derived from an EMBL/GenBank/DDBJ whole genome shotgun (WGS) entry which is preliminary data.</text>
</comment>
<dbReference type="GO" id="GO:0046872">
    <property type="term" value="F:metal ion binding"/>
    <property type="evidence" value="ECO:0007669"/>
    <property type="project" value="UniProtKB-KW"/>
</dbReference>
<dbReference type="Pfam" id="PF12850">
    <property type="entry name" value="Metallophos_2"/>
    <property type="match status" value="1"/>
</dbReference>
<dbReference type="EC" id="3.1.4.-" evidence="4"/>
<evidence type="ECO:0000313" key="6">
    <source>
        <dbReference type="EMBL" id="KPJ53569.1"/>
    </source>
</evidence>
<feature type="domain" description="Calcineurin-like phosphoesterase" evidence="5">
    <location>
        <begin position="1"/>
        <end position="154"/>
    </location>
</feature>
<dbReference type="Gene3D" id="3.60.21.10">
    <property type="match status" value="1"/>
</dbReference>
<dbReference type="InterPro" id="IPR020935">
    <property type="entry name" value="PdiEstase_YfcE_CS"/>
</dbReference>
<protein>
    <recommendedName>
        <fullName evidence="4">Phosphoesterase</fullName>
        <ecNumber evidence="4">3.1.4.-</ecNumber>
    </recommendedName>
</protein>
<dbReference type="AlphaFoldDB" id="A0A0S7WTS1"/>
<evidence type="ECO:0000256" key="4">
    <source>
        <dbReference type="RuleBase" id="RU362039"/>
    </source>
</evidence>
<dbReference type="EMBL" id="LIZS01000016">
    <property type="protein sequence ID" value="KPJ53569.1"/>
    <property type="molecule type" value="Genomic_DNA"/>
</dbReference>
<evidence type="ECO:0000256" key="2">
    <source>
        <dbReference type="ARBA" id="ARBA00022723"/>
    </source>
</evidence>
<evidence type="ECO:0000313" key="7">
    <source>
        <dbReference type="Proteomes" id="UP000052008"/>
    </source>
</evidence>
<evidence type="ECO:0000259" key="5">
    <source>
        <dbReference type="Pfam" id="PF12850"/>
    </source>
</evidence>
<sequence length="183" mass="20799">MRIGVVSDSHGDVRLLRDAARELVEDHRVDVIIHLGDDYEDAEELFDRGAEVVRVPGVYSSYYRDSQIENRIVRQFDDIRILLTHSPESHENDLPGDPDPVILAQTGLVDVIAYGHTHLPRLEQEERVMWLNPGHLRRKDKKGAPASYALLDISGRIMNTRILELKTGREIASGRLERSGETE</sequence>
<dbReference type="STRING" id="1703770.AMJ39_04140"/>
<dbReference type="SUPFAM" id="SSF56300">
    <property type="entry name" value="Metallo-dependent phosphatases"/>
    <property type="match status" value="1"/>
</dbReference>
<dbReference type="PROSITE" id="PS01269">
    <property type="entry name" value="UPF0025"/>
    <property type="match status" value="1"/>
</dbReference>
<gene>
    <name evidence="6" type="ORF">AMJ39_04140</name>
</gene>
<dbReference type="NCBIfam" id="TIGR00040">
    <property type="entry name" value="yfcE"/>
    <property type="match status" value="1"/>
</dbReference>
<dbReference type="Proteomes" id="UP000052008">
    <property type="component" value="Unassembled WGS sequence"/>
</dbReference>
<dbReference type="InterPro" id="IPR029052">
    <property type="entry name" value="Metallo-depent_PP-like"/>
</dbReference>
<comment type="cofactor">
    <cofactor evidence="4">
        <name>a divalent metal cation</name>
        <dbReference type="ChEBI" id="CHEBI:60240"/>
    </cofactor>
</comment>
<evidence type="ECO:0000256" key="1">
    <source>
        <dbReference type="ARBA" id="ARBA00008950"/>
    </source>
</evidence>
<comment type="similarity">
    <text evidence="1 4">Belongs to the metallophosphoesterase superfamily. YfcE family.</text>
</comment>
<dbReference type="InterPro" id="IPR000979">
    <property type="entry name" value="Phosphodiesterase_MJ0936/Vps29"/>
</dbReference>
<dbReference type="GO" id="GO:0016787">
    <property type="term" value="F:hydrolase activity"/>
    <property type="evidence" value="ECO:0007669"/>
    <property type="project" value="UniProtKB-UniRule"/>
</dbReference>
<evidence type="ECO:0000256" key="3">
    <source>
        <dbReference type="ARBA" id="ARBA00022801"/>
    </source>
</evidence>
<keyword evidence="2 4" id="KW-0479">Metal-binding</keyword>
<organism evidence="6 7">
    <name type="scientific">candidate division TA06 bacterium DG_24</name>
    <dbReference type="NCBI Taxonomy" id="1703770"/>
    <lineage>
        <taxon>Bacteria</taxon>
        <taxon>Bacteria division TA06</taxon>
    </lineage>
</organism>